<comment type="caution">
    <text evidence="2">The sequence shown here is derived from an EMBL/GenBank/DDBJ whole genome shotgun (WGS) entry which is preliminary data.</text>
</comment>
<gene>
    <name evidence="2" type="ORF">ADUPG1_013290</name>
</gene>
<reference evidence="2" key="1">
    <citation type="submission" date="2022-03" db="EMBL/GenBank/DDBJ databases">
        <title>Draft genome sequence of Aduncisulcus paluster, a free-living microaerophilic Fornicata.</title>
        <authorList>
            <person name="Yuyama I."/>
            <person name="Kume K."/>
            <person name="Tamura T."/>
            <person name="Inagaki Y."/>
            <person name="Hashimoto T."/>
        </authorList>
    </citation>
    <scope>NUCLEOTIDE SEQUENCE</scope>
    <source>
        <strain evidence="2">NY0171</strain>
    </source>
</reference>
<feature type="region of interest" description="Disordered" evidence="1">
    <location>
        <begin position="1174"/>
        <end position="1199"/>
    </location>
</feature>
<feature type="region of interest" description="Disordered" evidence="1">
    <location>
        <begin position="849"/>
        <end position="868"/>
    </location>
</feature>
<feature type="compositionally biased region" description="Polar residues" evidence="1">
    <location>
        <begin position="850"/>
        <end position="868"/>
    </location>
</feature>
<feature type="region of interest" description="Disordered" evidence="1">
    <location>
        <begin position="1736"/>
        <end position="1769"/>
    </location>
</feature>
<feature type="compositionally biased region" description="Basic and acidic residues" evidence="1">
    <location>
        <begin position="1518"/>
        <end position="1531"/>
    </location>
</feature>
<evidence type="ECO:0000313" key="2">
    <source>
        <dbReference type="EMBL" id="GKT26240.1"/>
    </source>
</evidence>
<evidence type="ECO:0000256" key="1">
    <source>
        <dbReference type="SAM" id="MobiDB-lite"/>
    </source>
</evidence>
<accession>A0ABQ5K5N0</accession>
<feature type="region of interest" description="Disordered" evidence="1">
    <location>
        <begin position="1036"/>
        <end position="1122"/>
    </location>
</feature>
<feature type="region of interest" description="Disordered" evidence="1">
    <location>
        <begin position="876"/>
        <end position="946"/>
    </location>
</feature>
<feature type="compositionally biased region" description="Polar residues" evidence="1">
    <location>
        <begin position="809"/>
        <end position="831"/>
    </location>
</feature>
<feature type="region of interest" description="Disordered" evidence="1">
    <location>
        <begin position="45"/>
        <end position="66"/>
    </location>
</feature>
<feature type="region of interest" description="Disordered" evidence="1">
    <location>
        <begin position="315"/>
        <end position="348"/>
    </location>
</feature>
<sequence>MDHITDDKDSVSSSNREKSTSSSSSHDDIPMLDIHIYAPIQSSLQSEEPCESLGHPVSPTNNSLQHSSTIRSVNDEETVSTECSQGRAPVTLPFSISFIPGSIFRRYQIRTPIPSHTLAGLGRGMFTRDNNPPQNITSPSADPISLHQHLPPLFRSFPLSQSQDMLLSSFFESEKEENLIDPFFLSFGGTGSSKISNSPSYSLSLFKVITMEEARSFLSRTPPPEIRKRRDLLSISYKARSKVRKPVPYRRQGQCSSFFSGMDVIKNEWEKLDCLSFSDSPSESSSHLNPIQLSLLSSKHSSTTHKQHKSLLYQLSSNSGGSSGINSTSDRKSTSNHFSNSNTGMMRRPSVSIQNDDLFAPSKSKSFQGSSISQLSNPNQRTRLVSFPGVHTPLSLPLLLPDMQPLKAQYHALTLSRTSCSSDMDAIPLFDTWMTKGTARDGQGRGSNSSALAGSSKMLHHHLQSLNGSILSTLHSTTAASTSTDQGSAGGSNNNNNNNNTSSGSGGGASITASSIPSANGIIGSSGTGMMGSSNGISSLSERKSGSSRITTASALTQDGKISVVQKEEHLASLILFTHRALKTFLPPPLLALLIREIEKETAEGVRKREEEARRRYFERQQRWKRAEKKKIDKEKVRRDKISQKIQKLRKNRERKQEKNMFKASSHKSQTANNNTIKVDLVDFDAMKGTSEKITKEGEEAKEIESLSTVGTSMTTNTTNAYEPPLMGGSSTVSGLRPSISMEEIRIQKQFDEELGQFRETMVQSLQKFKVQEQNRINEENMMQLNKCGKVKRVQRPKTPRGVPHCSIFRNSSSQDEYSEKITTSTTTQDSHLPPMFISSGVPIPKKHIYSSSNRASSNDNYPSPLSLSIPQTEQYFQKDSDTGTPSGDRIIVKSRSKVQSLSRTNIKTCSLPVSPPPLHTSLIPGASDVPTGSQGTGQQGGKNPLLAPALFTKLSALKYNQEHGDNDIFEGLPSGQNTASVGDLPSHSQSCPHSPLFSRSPHQVHSPSHVGYGIHSHTATRSFGIEMKGRALGGPLLLKEEDGPNKARGGEGTMMPMSARHDTQHEPVKFMKGGERRSILKKSGMRNGLNLDFEKKLRSNSSRSSHSLHHQPLIPEQQVDPSVPTHIVKATSLTSSAVSSSSSRVLPVGGIGVMSSRKEFLNNISTSQISSLTCSTSSSEDNPSHHAHSIRNGRNLSDIPLGESIKEYSSESDHMPFICEHCGKAIPSKRPINTHKHSTDYITSPQSSKHHQKALSASSHEAPYPDHMPFICEHCGKAIPSKRPINTHKHSTDYITSPQSSKHHQKALSASSHEAPYPYCQHPYSSDPSDIRLDGSSMSSIDAVEGDMWCPCRHPVYPSFLERPISPIIHMTLFPQRNILCNSEEEAITFPSARKKAPSTIRSQGHSSHSQGHSSDESSQQQLSAGKIGQSFLPYSVISDTASNNNSSGWYQSALPLTDKDRETLEQRERDIQCGVYGCVGYGGKYSIRNSFLPHVFTESISELQNRLLREEEEENERIRQKEEDAEKLKGGKKKHFSLLSLGKRGSNNSLSKHREQKKRMAATEAEDDEEGMFDKDRSVLVHLSSSFARAIPQGPSALPPTLPLSSQCASMSEISPEKSDMDDVTVSHEGVGDLSGSINQHSGSVSTSRLDGKELSSSRTSRAVILSDPPSDDPQGQAVSNRADSPSGSGTGHTTRNIISNVVGILSGVSGEEEHGNSPECANNVELSREDVRLSMHSPGSSPSVCSSSPASSSSTSPISPISDDVSSSYSFTASQLSTISQHLEHVVSKEARRTRNSTRITMNGKGVKDVSGSDVNGGKVKDKASTVVHDGDLELSDDEAIGNTGDNNVSKTMPKAMVRSSSKETGIKRAYNSLSILKPTRMHALTHHLRNSSSLSLFIFTGSDLSLSALYDSFTSVNVILIEAQAMLNGVRSGGLLDEAVGICVRESVCLWMWKRGLGKVNLGRVRMRVSSQDIETRKLIVGNQSEQRRSVQNSSQHVSMDDDPSSSESIHITAPSNPSNNSEIVDPFAIDAPVKELSLSDEGSSYVEHDIATDVHNGGNINNGMDCGMSISDNRAGKHDGKSVVIHPSPYLISIDSARSKKDSNIIIGQQQGQKPLLIKHPLKPLVGEHFTQLFLPSFVFYPSSDTLFTAKTMLHQLKSHSVRSAKMGVLRITRFRSLFRTKSMQRKLISVKTELRKLRNDCVSWMWRGDSVSFVQAIDELMNACREEWRR</sequence>
<feature type="region of interest" description="Disordered" evidence="1">
    <location>
        <begin position="1544"/>
        <end position="1575"/>
    </location>
</feature>
<feature type="region of interest" description="Disordered" evidence="1">
    <location>
        <begin position="1514"/>
        <end position="1533"/>
    </location>
</feature>
<feature type="compositionally biased region" description="Basic and acidic residues" evidence="1">
    <location>
        <begin position="696"/>
        <end position="705"/>
    </location>
</feature>
<dbReference type="EMBL" id="BQXS01012643">
    <property type="protein sequence ID" value="GKT26240.1"/>
    <property type="molecule type" value="Genomic_DNA"/>
</dbReference>
<feature type="region of interest" description="Disordered" evidence="1">
    <location>
        <begin position="696"/>
        <end position="735"/>
    </location>
</feature>
<feature type="compositionally biased region" description="Low complexity" evidence="1">
    <location>
        <begin position="708"/>
        <end position="720"/>
    </location>
</feature>
<dbReference type="Gene3D" id="3.30.160.60">
    <property type="entry name" value="Classic Zinc Finger"/>
    <property type="match status" value="1"/>
</dbReference>
<feature type="compositionally biased region" description="Basic and acidic residues" evidence="1">
    <location>
        <begin position="1060"/>
        <end position="1079"/>
    </location>
</feature>
<feature type="compositionally biased region" description="Low complexity" evidence="1">
    <location>
        <begin position="316"/>
        <end position="328"/>
    </location>
</feature>
<feature type="region of interest" description="Disordered" evidence="1">
    <location>
        <begin position="795"/>
        <end position="835"/>
    </location>
</feature>
<feature type="non-terminal residue" evidence="2">
    <location>
        <position position="2236"/>
    </location>
</feature>
<feature type="compositionally biased region" description="Polar residues" evidence="1">
    <location>
        <begin position="975"/>
        <end position="993"/>
    </location>
</feature>
<feature type="compositionally biased region" description="Low complexity" evidence="1">
    <location>
        <begin position="477"/>
        <end position="503"/>
    </location>
</feature>
<feature type="compositionally biased region" description="Polar residues" evidence="1">
    <location>
        <begin position="335"/>
        <end position="344"/>
    </location>
</feature>
<feature type="region of interest" description="Disordered" evidence="1">
    <location>
        <begin position="1"/>
        <end position="31"/>
    </location>
</feature>
<keyword evidence="3" id="KW-1185">Reference proteome</keyword>
<proteinExistence type="predicted"/>
<feature type="region of interest" description="Disordered" evidence="1">
    <location>
        <begin position="1287"/>
        <end position="1313"/>
    </location>
</feature>
<feature type="compositionally biased region" description="Low complexity" evidence="1">
    <location>
        <begin position="1737"/>
        <end position="1769"/>
    </location>
</feature>
<feature type="region of interest" description="Disordered" evidence="1">
    <location>
        <begin position="1805"/>
        <end position="1827"/>
    </location>
</feature>
<feature type="region of interest" description="Disordered" evidence="1">
    <location>
        <begin position="1594"/>
        <end position="1699"/>
    </location>
</feature>
<protein>
    <submittedName>
        <fullName evidence="2">Uncharacterized protein</fullName>
    </submittedName>
</protein>
<feature type="compositionally biased region" description="Low complexity" evidence="1">
    <location>
        <begin position="1404"/>
        <end position="1423"/>
    </location>
</feature>
<feature type="compositionally biased region" description="Basic and acidic residues" evidence="1">
    <location>
        <begin position="1039"/>
        <end position="1050"/>
    </location>
</feature>
<feature type="compositionally biased region" description="Polar residues" evidence="1">
    <location>
        <begin position="1987"/>
        <end position="2002"/>
    </location>
</feature>
<organism evidence="2 3">
    <name type="scientific">Aduncisulcus paluster</name>
    <dbReference type="NCBI Taxonomy" id="2918883"/>
    <lineage>
        <taxon>Eukaryota</taxon>
        <taxon>Metamonada</taxon>
        <taxon>Carpediemonas-like organisms</taxon>
        <taxon>Aduncisulcus</taxon>
    </lineage>
</organism>
<dbReference type="Proteomes" id="UP001057375">
    <property type="component" value="Unassembled WGS sequence"/>
</dbReference>
<feature type="region of interest" description="Disordered" evidence="1">
    <location>
        <begin position="968"/>
        <end position="1016"/>
    </location>
</feature>
<feature type="region of interest" description="Disordered" evidence="1">
    <location>
        <begin position="1392"/>
        <end position="1426"/>
    </location>
</feature>
<feature type="region of interest" description="Disordered" evidence="1">
    <location>
        <begin position="1230"/>
        <end position="1261"/>
    </location>
</feature>
<feature type="compositionally biased region" description="Basic and acidic residues" evidence="1">
    <location>
        <begin position="1"/>
        <end position="29"/>
    </location>
</feature>
<feature type="compositionally biased region" description="Polar residues" evidence="1">
    <location>
        <begin position="1638"/>
        <end position="1651"/>
    </location>
</feature>
<feature type="region of interest" description="Disordered" evidence="1">
    <location>
        <begin position="477"/>
        <end position="511"/>
    </location>
</feature>
<feature type="compositionally biased region" description="Polar residues" evidence="1">
    <location>
        <begin position="898"/>
        <end position="909"/>
    </location>
</feature>
<feature type="compositionally biased region" description="Polar residues" evidence="1">
    <location>
        <begin position="2010"/>
        <end position="2027"/>
    </location>
</feature>
<feature type="compositionally biased region" description="Polar residues" evidence="1">
    <location>
        <begin position="1679"/>
        <end position="1699"/>
    </location>
</feature>
<feature type="region of interest" description="Disordered" evidence="1">
    <location>
        <begin position="647"/>
        <end position="674"/>
    </location>
</feature>
<feature type="region of interest" description="Disordered" evidence="1">
    <location>
        <begin position="1987"/>
        <end position="2029"/>
    </location>
</feature>
<name>A0ABQ5K5N0_9EUKA</name>
<evidence type="ECO:0000313" key="3">
    <source>
        <dbReference type="Proteomes" id="UP001057375"/>
    </source>
</evidence>